<reference evidence="1" key="1">
    <citation type="journal article" date="2019" name="bioRxiv">
        <title>The Genome of the Zebra Mussel, Dreissena polymorpha: A Resource for Invasive Species Research.</title>
        <authorList>
            <person name="McCartney M.A."/>
            <person name="Auch B."/>
            <person name="Kono T."/>
            <person name="Mallez S."/>
            <person name="Zhang Y."/>
            <person name="Obille A."/>
            <person name="Becker A."/>
            <person name="Abrahante J.E."/>
            <person name="Garbe J."/>
            <person name="Badalamenti J.P."/>
            <person name="Herman A."/>
            <person name="Mangelson H."/>
            <person name="Liachko I."/>
            <person name="Sullivan S."/>
            <person name="Sone E.D."/>
            <person name="Koren S."/>
            <person name="Silverstein K.A.T."/>
            <person name="Beckman K.B."/>
            <person name="Gohl D.M."/>
        </authorList>
    </citation>
    <scope>NUCLEOTIDE SEQUENCE</scope>
    <source>
        <strain evidence="1">Duluth1</strain>
        <tissue evidence="1">Whole animal</tissue>
    </source>
</reference>
<dbReference type="AlphaFoldDB" id="A0A9D4B796"/>
<evidence type="ECO:0000313" key="2">
    <source>
        <dbReference type="Proteomes" id="UP000828390"/>
    </source>
</evidence>
<evidence type="ECO:0000313" key="1">
    <source>
        <dbReference type="EMBL" id="KAH3691845.1"/>
    </source>
</evidence>
<protein>
    <submittedName>
        <fullName evidence="1">Uncharacterized protein</fullName>
    </submittedName>
</protein>
<name>A0A9D4B796_DREPO</name>
<gene>
    <name evidence="1" type="ORF">DPMN_191023</name>
</gene>
<accession>A0A9D4B796</accession>
<dbReference type="Proteomes" id="UP000828390">
    <property type="component" value="Unassembled WGS sequence"/>
</dbReference>
<comment type="caution">
    <text evidence="1">The sequence shown here is derived from an EMBL/GenBank/DDBJ whole genome shotgun (WGS) entry which is preliminary data.</text>
</comment>
<reference evidence="1" key="2">
    <citation type="submission" date="2020-11" db="EMBL/GenBank/DDBJ databases">
        <authorList>
            <person name="McCartney M.A."/>
            <person name="Auch B."/>
            <person name="Kono T."/>
            <person name="Mallez S."/>
            <person name="Becker A."/>
            <person name="Gohl D.M."/>
            <person name="Silverstein K.A.T."/>
            <person name="Koren S."/>
            <person name="Bechman K.B."/>
            <person name="Herman A."/>
            <person name="Abrahante J.E."/>
            <person name="Garbe J."/>
        </authorList>
    </citation>
    <scope>NUCLEOTIDE SEQUENCE</scope>
    <source>
        <strain evidence="1">Duluth1</strain>
        <tissue evidence="1">Whole animal</tissue>
    </source>
</reference>
<proteinExistence type="predicted"/>
<dbReference type="EMBL" id="JAIWYP010000029">
    <property type="protein sequence ID" value="KAH3691845.1"/>
    <property type="molecule type" value="Genomic_DNA"/>
</dbReference>
<organism evidence="1 2">
    <name type="scientific">Dreissena polymorpha</name>
    <name type="common">Zebra mussel</name>
    <name type="synonym">Mytilus polymorpha</name>
    <dbReference type="NCBI Taxonomy" id="45954"/>
    <lineage>
        <taxon>Eukaryota</taxon>
        <taxon>Metazoa</taxon>
        <taxon>Spiralia</taxon>
        <taxon>Lophotrochozoa</taxon>
        <taxon>Mollusca</taxon>
        <taxon>Bivalvia</taxon>
        <taxon>Autobranchia</taxon>
        <taxon>Heteroconchia</taxon>
        <taxon>Euheterodonta</taxon>
        <taxon>Imparidentia</taxon>
        <taxon>Neoheterodontei</taxon>
        <taxon>Myida</taxon>
        <taxon>Dreissenoidea</taxon>
        <taxon>Dreissenidae</taxon>
        <taxon>Dreissena</taxon>
    </lineage>
</organism>
<keyword evidence="2" id="KW-1185">Reference proteome</keyword>
<sequence length="110" mass="12788">MSEVNELRKSVEMAMSDNEQLTIIALAFQVVPSIFQWFADTGKLPKDWGDVNISQVFKKGDRHSHEKYRPVSLGFMLSRLLIIIEDIEPTQMAPEWELLFNAKKWYLIST</sequence>